<evidence type="ECO:0000313" key="2">
    <source>
        <dbReference type="EMBL" id="AKF07286.1"/>
    </source>
</evidence>
<gene>
    <name evidence="2" type="ORF">DB32_004435</name>
</gene>
<dbReference type="EMBL" id="CP011125">
    <property type="protein sequence ID" value="AKF07286.1"/>
    <property type="molecule type" value="Genomic_DNA"/>
</dbReference>
<feature type="compositionally biased region" description="Pro residues" evidence="1">
    <location>
        <begin position="94"/>
        <end position="108"/>
    </location>
</feature>
<dbReference type="AlphaFoldDB" id="A0A0F6W4K9"/>
<dbReference type="RefSeq" id="WP_053234566.1">
    <property type="nucleotide sequence ID" value="NZ_CP011125.1"/>
</dbReference>
<keyword evidence="3" id="KW-1185">Reference proteome</keyword>
<feature type="region of interest" description="Disordered" evidence="1">
    <location>
        <begin position="84"/>
        <end position="138"/>
    </location>
</feature>
<dbReference type="Proteomes" id="UP000034883">
    <property type="component" value="Chromosome"/>
</dbReference>
<evidence type="ECO:0000256" key="1">
    <source>
        <dbReference type="SAM" id="MobiDB-lite"/>
    </source>
</evidence>
<protein>
    <submittedName>
        <fullName evidence="2">Uncharacterized protein</fullName>
    </submittedName>
</protein>
<evidence type="ECO:0000313" key="3">
    <source>
        <dbReference type="Proteomes" id="UP000034883"/>
    </source>
</evidence>
<organism evidence="2 3">
    <name type="scientific">Sandaracinus amylolyticus</name>
    <dbReference type="NCBI Taxonomy" id="927083"/>
    <lineage>
        <taxon>Bacteria</taxon>
        <taxon>Pseudomonadati</taxon>
        <taxon>Myxococcota</taxon>
        <taxon>Polyangia</taxon>
        <taxon>Polyangiales</taxon>
        <taxon>Sandaracinaceae</taxon>
        <taxon>Sandaracinus</taxon>
    </lineage>
</organism>
<proteinExistence type="predicted"/>
<accession>A0A0F6W4K9</accession>
<feature type="compositionally biased region" description="Basic and acidic residues" evidence="1">
    <location>
        <begin position="129"/>
        <end position="138"/>
    </location>
</feature>
<sequence>MAKGTLRQAIADAACVLTGHRFVVWARTCEPTARHPHLGAWTRCARCGHERDWRIGGGSLDERVLDLVHGVVRPLRDVQAIARGERAHELPKPVAAPVPPKHPTPPLRPMRRRSSEGRGSSRRSPRAPTPRDHDPRDR</sequence>
<dbReference type="KEGG" id="samy:DB32_004435"/>
<reference evidence="2 3" key="1">
    <citation type="submission" date="2015-03" db="EMBL/GenBank/DDBJ databases">
        <title>Genome assembly of Sandaracinus amylolyticus DSM 53668.</title>
        <authorList>
            <person name="Sharma G."/>
            <person name="Subramanian S."/>
        </authorList>
    </citation>
    <scope>NUCLEOTIDE SEQUENCE [LARGE SCALE GENOMIC DNA]</scope>
    <source>
        <strain evidence="2 3">DSM 53668</strain>
    </source>
</reference>
<name>A0A0F6W4K9_9BACT</name>